<organism evidence="1">
    <name type="scientific">bioreactor metagenome</name>
    <dbReference type="NCBI Taxonomy" id="1076179"/>
    <lineage>
        <taxon>unclassified sequences</taxon>
        <taxon>metagenomes</taxon>
        <taxon>ecological metagenomes</taxon>
    </lineage>
</organism>
<name>A0A644ZC02_9ZZZZ</name>
<proteinExistence type="predicted"/>
<dbReference type="EMBL" id="VSSQ01008224">
    <property type="protein sequence ID" value="MPM38259.1"/>
    <property type="molecule type" value="Genomic_DNA"/>
</dbReference>
<protein>
    <submittedName>
        <fullName evidence="1">Uncharacterized protein</fullName>
    </submittedName>
</protein>
<sequence length="338" mass="36543">MAAHAHDIAVVLAVLHIVLVDLGVHGIGDERAHVGVGVELCDFLPQRVEIDGRQKLSRPAGNGLLPLEDDFLDVLREAPGRLAHHTLKVGDDRVREGEVFALLHDVLGCELVLNHEDGEVADHLGGGGHLDEVTQHVVDRFVHLLDLLKTGAKAERHHLRPQIRVLAAGNLIAVNFGCGGLEADVEGFITQPNVIPIVGQFLKAPHIKPRIPLIAVECRRHRVQRGLRGQTRHGADGPVDDVDSGFGRHEQRCHLIAGCVVSVQVDGQPHLLLKGGDELLCGIRLEKPRHVLDANGMCAAALKFTGQLHIVIEGVFIPLRVRDVAGVAHGGLKELILL</sequence>
<comment type="caution">
    <text evidence="1">The sequence shown here is derived from an EMBL/GenBank/DDBJ whole genome shotgun (WGS) entry which is preliminary data.</text>
</comment>
<dbReference type="AlphaFoldDB" id="A0A644ZC02"/>
<accession>A0A644ZC02</accession>
<gene>
    <name evidence="1" type="ORF">SDC9_84888</name>
</gene>
<evidence type="ECO:0000313" key="1">
    <source>
        <dbReference type="EMBL" id="MPM38259.1"/>
    </source>
</evidence>
<reference evidence="1" key="1">
    <citation type="submission" date="2019-08" db="EMBL/GenBank/DDBJ databases">
        <authorList>
            <person name="Kucharzyk K."/>
            <person name="Murdoch R.W."/>
            <person name="Higgins S."/>
            <person name="Loffler F."/>
        </authorList>
    </citation>
    <scope>NUCLEOTIDE SEQUENCE</scope>
</reference>